<gene>
    <name evidence="1" type="ORF">AOC05_15675</name>
</gene>
<protein>
    <submittedName>
        <fullName evidence="1">Uncharacterized protein</fullName>
    </submittedName>
</protein>
<dbReference type="PATRIC" id="fig|656366.3.peg.3388"/>
<accession>A0A0M5LXW7</accession>
<evidence type="ECO:0000313" key="2">
    <source>
        <dbReference type="Proteomes" id="UP000062833"/>
    </source>
</evidence>
<keyword evidence="2" id="KW-1185">Reference proteome</keyword>
<proteinExistence type="predicted"/>
<dbReference type="AlphaFoldDB" id="A0A0M5LXW7"/>
<evidence type="ECO:0000313" key="1">
    <source>
        <dbReference type="EMBL" id="ALE93420.1"/>
    </source>
</evidence>
<dbReference type="RefSeq" id="WP_062008189.1">
    <property type="nucleotide sequence ID" value="NZ_CP012677.1"/>
</dbReference>
<dbReference type="OrthoDB" id="4964230at2"/>
<dbReference type="EMBL" id="CP012677">
    <property type="protein sequence ID" value="ALE93420.1"/>
    <property type="molecule type" value="Genomic_DNA"/>
</dbReference>
<name>A0A0M5LXW7_9MICC</name>
<reference evidence="2" key="1">
    <citation type="submission" date="2015-09" db="EMBL/GenBank/DDBJ databases">
        <title>Complete genome of Arthrobacter alpinus strain R3.8.</title>
        <authorList>
            <person name="See-Too W.S."/>
            <person name="Chan K.G."/>
        </authorList>
    </citation>
    <scope>NUCLEOTIDE SEQUENCE [LARGE SCALE GENOMIC DNA]</scope>
    <source>
        <strain evidence="2">R3.8</strain>
    </source>
</reference>
<organism evidence="1 2">
    <name type="scientific">Arthrobacter alpinus</name>
    <dbReference type="NCBI Taxonomy" id="656366"/>
    <lineage>
        <taxon>Bacteria</taxon>
        <taxon>Bacillati</taxon>
        <taxon>Actinomycetota</taxon>
        <taxon>Actinomycetes</taxon>
        <taxon>Micrococcales</taxon>
        <taxon>Micrococcaceae</taxon>
        <taxon>Arthrobacter</taxon>
    </lineage>
</organism>
<dbReference type="Proteomes" id="UP000062833">
    <property type="component" value="Chromosome"/>
</dbReference>
<sequence>MGAHDEQPVIPALWIRHDSEILPLWWERLCAEMGPQSASRYAAGLFDHDRRRPIAQWFNPALNAALLVAIETGPEWPVQRFAVFYAPPDSGFSKVRMNSHEWFTRTPRTSPTEEEAFAASIASAEAFLRVEMDFL</sequence>
<dbReference type="KEGG" id="aaq:AOC05_15675"/>